<dbReference type="Proteomes" id="UP000269221">
    <property type="component" value="Unassembled WGS sequence"/>
</dbReference>
<accession>A0A3M0J459</accession>
<keyword evidence="1" id="KW-1133">Transmembrane helix</keyword>
<feature type="transmembrane region" description="Helical" evidence="1">
    <location>
        <begin position="29"/>
        <end position="50"/>
    </location>
</feature>
<reference evidence="2 3" key="1">
    <citation type="submission" date="2018-07" db="EMBL/GenBank/DDBJ databases">
        <title>A high quality draft genome assembly of the barn swallow (H. rustica rustica).</title>
        <authorList>
            <person name="Formenti G."/>
            <person name="Chiara M."/>
            <person name="Poveda L."/>
            <person name="Francoijs K.-J."/>
            <person name="Bonisoli-Alquati A."/>
            <person name="Canova L."/>
            <person name="Gianfranceschi L."/>
            <person name="Horner D.S."/>
            <person name="Saino N."/>
        </authorList>
    </citation>
    <scope>NUCLEOTIDE SEQUENCE [LARGE SCALE GENOMIC DNA]</scope>
    <source>
        <strain evidence="2">Chelidonia</strain>
        <tissue evidence="2">Blood</tissue>
    </source>
</reference>
<sequence length="96" mass="10863">MLFCSFGHLPNFDIVFPGFENERIISTSLIYLLVVSVLLISLILGDMGIYMMDFDSHPHRALATIHESVVEVELWPLLSFSNVQGQLNSFEFSKLA</sequence>
<keyword evidence="3" id="KW-1185">Reference proteome</keyword>
<evidence type="ECO:0000256" key="1">
    <source>
        <dbReference type="SAM" id="Phobius"/>
    </source>
</evidence>
<keyword evidence="1" id="KW-0812">Transmembrane</keyword>
<gene>
    <name evidence="2" type="ORF">DUI87_29835</name>
</gene>
<name>A0A3M0J459_HIRRU</name>
<protein>
    <submittedName>
        <fullName evidence="2">Uncharacterized protein</fullName>
    </submittedName>
</protein>
<dbReference type="AlphaFoldDB" id="A0A3M0J459"/>
<proteinExistence type="predicted"/>
<comment type="caution">
    <text evidence="2">The sequence shown here is derived from an EMBL/GenBank/DDBJ whole genome shotgun (WGS) entry which is preliminary data.</text>
</comment>
<keyword evidence="1" id="KW-0472">Membrane</keyword>
<dbReference type="EMBL" id="QRBI01000208">
    <property type="protein sequence ID" value="RMB93609.1"/>
    <property type="molecule type" value="Genomic_DNA"/>
</dbReference>
<evidence type="ECO:0000313" key="2">
    <source>
        <dbReference type="EMBL" id="RMB93609.1"/>
    </source>
</evidence>
<organism evidence="2 3">
    <name type="scientific">Hirundo rustica rustica</name>
    <dbReference type="NCBI Taxonomy" id="333673"/>
    <lineage>
        <taxon>Eukaryota</taxon>
        <taxon>Metazoa</taxon>
        <taxon>Chordata</taxon>
        <taxon>Craniata</taxon>
        <taxon>Vertebrata</taxon>
        <taxon>Euteleostomi</taxon>
        <taxon>Archelosauria</taxon>
        <taxon>Archosauria</taxon>
        <taxon>Dinosauria</taxon>
        <taxon>Saurischia</taxon>
        <taxon>Theropoda</taxon>
        <taxon>Coelurosauria</taxon>
        <taxon>Aves</taxon>
        <taxon>Neognathae</taxon>
        <taxon>Neoaves</taxon>
        <taxon>Telluraves</taxon>
        <taxon>Australaves</taxon>
        <taxon>Passeriformes</taxon>
        <taxon>Sylvioidea</taxon>
        <taxon>Hirundinidae</taxon>
        <taxon>Hirundo</taxon>
    </lineage>
</organism>
<evidence type="ECO:0000313" key="3">
    <source>
        <dbReference type="Proteomes" id="UP000269221"/>
    </source>
</evidence>